<gene>
    <name evidence="2" type="ORF">GI584_23300</name>
</gene>
<keyword evidence="3" id="KW-1185">Reference proteome</keyword>
<dbReference type="PANTHER" id="PTHR43649">
    <property type="entry name" value="ARABINOSE-BINDING PROTEIN-RELATED"/>
    <property type="match status" value="1"/>
</dbReference>
<dbReference type="Pfam" id="PF13416">
    <property type="entry name" value="SBP_bac_8"/>
    <property type="match status" value="1"/>
</dbReference>
<protein>
    <submittedName>
        <fullName evidence="2">Extracellular solute-binding protein</fullName>
    </submittedName>
</protein>
<dbReference type="Proteomes" id="UP000339690">
    <property type="component" value="Chromosome"/>
</dbReference>
<dbReference type="EMBL" id="CP045915">
    <property type="protein sequence ID" value="QGH36800.1"/>
    <property type="molecule type" value="Genomic_DNA"/>
</dbReference>
<evidence type="ECO:0000256" key="1">
    <source>
        <dbReference type="SAM" id="SignalP"/>
    </source>
</evidence>
<reference evidence="2 3" key="1">
    <citation type="submission" date="2019-11" db="EMBL/GenBank/DDBJ databases">
        <title>Gracilibacillus salitolerans sp. nov., a moderate halophile isolated from a saline soil in northwest China.</title>
        <authorList>
            <person name="Gan L."/>
        </authorList>
    </citation>
    <scope>NUCLEOTIDE SEQUENCE [LARGE SCALE GENOMIC DNA]</scope>
    <source>
        <strain evidence="2 3">SCU50</strain>
    </source>
</reference>
<dbReference type="KEGG" id="grc:GI584_23300"/>
<feature type="signal peptide" evidence="1">
    <location>
        <begin position="1"/>
        <end position="20"/>
    </location>
</feature>
<dbReference type="AlphaFoldDB" id="A0A5Q2TT14"/>
<dbReference type="RefSeq" id="WP_153792808.1">
    <property type="nucleotide sequence ID" value="NZ_CP045915.1"/>
</dbReference>
<dbReference type="PROSITE" id="PS51257">
    <property type="entry name" value="PROKAR_LIPOPROTEIN"/>
    <property type="match status" value="1"/>
</dbReference>
<organism evidence="2 3">
    <name type="scientific">Gracilibacillus salitolerans</name>
    <dbReference type="NCBI Taxonomy" id="2663022"/>
    <lineage>
        <taxon>Bacteria</taxon>
        <taxon>Bacillati</taxon>
        <taxon>Bacillota</taxon>
        <taxon>Bacilli</taxon>
        <taxon>Bacillales</taxon>
        <taxon>Bacillaceae</taxon>
        <taxon>Gracilibacillus</taxon>
    </lineage>
</organism>
<feature type="chain" id="PRO_5039436163" evidence="1">
    <location>
        <begin position="21"/>
        <end position="442"/>
    </location>
</feature>
<dbReference type="Gene3D" id="3.40.190.10">
    <property type="entry name" value="Periplasmic binding protein-like II"/>
    <property type="match status" value="2"/>
</dbReference>
<name>A0A5Q2TT14_9BACI</name>
<evidence type="ECO:0000313" key="3">
    <source>
        <dbReference type="Proteomes" id="UP000339690"/>
    </source>
</evidence>
<accession>A0A5Q2TT14</accession>
<keyword evidence="1" id="KW-0732">Signal</keyword>
<dbReference type="InterPro" id="IPR050490">
    <property type="entry name" value="Bact_solute-bd_prot1"/>
</dbReference>
<evidence type="ECO:0000313" key="2">
    <source>
        <dbReference type="EMBL" id="QGH36800.1"/>
    </source>
</evidence>
<sequence>MKRALAFLGILLLFILVACSNDGGDSEQTASEQEPSDSREKTTVSIWHNFAGDDLRAQVVRGLVEQFQEDNPDIIVEEEAIPVDGYRQRISTLAAANELPDVFLTYPGSFTDEFYEGDLIQPITSLFDENPEWKEAFLPGALEVYEYDDGEIYTAPVAMSSTSYLFYNKELFDENNVEVPETWDEFMDVIAVFNEQGITPLAMGNQAPWVAQSTTFGAIADRVTGSDWFFDAVAQEDASFTDPIFVEALEYFKQLVDAGAYQEGANSIDNTQAEQFFAQGNAGMMINGSWTISSLASSGDENILENIGVTVVPSIEEGEGRANTITGGPGGGFLLNSKAEGPEKESALKLIYALSNAEAQKAIAESNSMVMYDVDIDQEKVSPLFYEAFNLVKGVEFAPVYDLYLSASAGESINNGLQEIMLGGDPEAVAEKLQKAQAQSLD</sequence>
<dbReference type="SUPFAM" id="SSF53850">
    <property type="entry name" value="Periplasmic binding protein-like II"/>
    <property type="match status" value="1"/>
</dbReference>
<dbReference type="PANTHER" id="PTHR43649:SF12">
    <property type="entry name" value="DIACETYLCHITOBIOSE BINDING PROTEIN DASA"/>
    <property type="match status" value="1"/>
</dbReference>
<proteinExistence type="predicted"/>
<dbReference type="InterPro" id="IPR006059">
    <property type="entry name" value="SBP"/>
</dbReference>